<dbReference type="RefSeq" id="WP_239129101.1">
    <property type="nucleotide sequence ID" value="NZ_BAAAYJ010000113.1"/>
</dbReference>
<dbReference type="SUPFAM" id="SSF48150">
    <property type="entry name" value="DNA-glycosylase"/>
    <property type="match status" value="1"/>
</dbReference>
<dbReference type="GO" id="GO:0032993">
    <property type="term" value="C:protein-DNA complex"/>
    <property type="evidence" value="ECO:0007669"/>
    <property type="project" value="TreeGrafter"/>
</dbReference>
<dbReference type="Gene3D" id="1.10.1670.40">
    <property type="match status" value="1"/>
</dbReference>
<dbReference type="CDD" id="cd00056">
    <property type="entry name" value="ENDO3c"/>
    <property type="match status" value="1"/>
</dbReference>
<dbReference type="GO" id="GO:0006307">
    <property type="term" value="P:DNA alkylation repair"/>
    <property type="evidence" value="ECO:0007669"/>
    <property type="project" value="TreeGrafter"/>
</dbReference>
<evidence type="ECO:0000256" key="3">
    <source>
        <dbReference type="ARBA" id="ARBA00022763"/>
    </source>
</evidence>
<evidence type="ECO:0000313" key="7">
    <source>
        <dbReference type="Proteomes" id="UP000647172"/>
    </source>
</evidence>
<reference evidence="6" key="1">
    <citation type="submission" date="2021-01" db="EMBL/GenBank/DDBJ databases">
        <title>Whole genome shotgun sequence of Actinoplanes nipponensis NBRC 14063.</title>
        <authorList>
            <person name="Komaki H."/>
            <person name="Tamura T."/>
        </authorList>
    </citation>
    <scope>NUCLEOTIDE SEQUENCE</scope>
    <source>
        <strain evidence="6">NBRC 14063</strain>
    </source>
</reference>
<keyword evidence="4" id="KW-0234">DNA repair</keyword>
<evidence type="ECO:0000256" key="1">
    <source>
        <dbReference type="ARBA" id="ARBA00000086"/>
    </source>
</evidence>
<comment type="caution">
    <text evidence="6">The sequence shown here is derived from an EMBL/GenBank/DDBJ whole genome shotgun (WGS) entry which is preliminary data.</text>
</comment>
<gene>
    <name evidence="6" type="primary">alkA</name>
    <name evidence="6" type="ORF">Ani05nite_03510</name>
</gene>
<dbReference type="GO" id="GO:0008725">
    <property type="term" value="F:DNA-3-methyladenine glycosylase activity"/>
    <property type="evidence" value="ECO:0007669"/>
    <property type="project" value="TreeGrafter"/>
</dbReference>
<dbReference type="EMBL" id="BOMQ01000008">
    <property type="protein sequence ID" value="GIE46817.1"/>
    <property type="molecule type" value="Genomic_DNA"/>
</dbReference>
<dbReference type="Pfam" id="PF00730">
    <property type="entry name" value="HhH-GPD"/>
    <property type="match status" value="1"/>
</dbReference>
<sequence length="214" mass="23318">MSADRQAAIAELGRREPVFATIVARFGPPPAWDREPGFVTLVRIVLEQQVSLASAQAAFDRLGAVVAPLTPRGFLLLDDAQLLAVGFSRQKARYVRALAAAVRDGSLELDALAGMDDETVDAALRAVPGIGPWTATIYRLMALGRPDAWPVHDIALAQAVAELWELPARPSPAEMLTIAEDWRPWRAIAARLLWHYYLSTPRGRPGRTLTPPVA</sequence>
<dbReference type="GO" id="GO:0043916">
    <property type="term" value="F:DNA-7-methylguanine glycosylase activity"/>
    <property type="evidence" value="ECO:0007669"/>
    <property type="project" value="TreeGrafter"/>
</dbReference>
<dbReference type="InterPro" id="IPR003265">
    <property type="entry name" value="HhH-GPD_domain"/>
</dbReference>
<feature type="domain" description="HhH-GPD" evidence="5">
    <location>
        <begin position="46"/>
        <end position="198"/>
    </location>
</feature>
<dbReference type="GO" id="GO:0006285">
    <property type="term" value="P:base-excision repair, AP site formation"/>
    <property type="evidence" value="ECO:0007669"/>
    <property type="project" value="TreeGrafter"/>
</dbReference>
<dbReference type="EC" id="3.2.2.21" evidence="2"/>
<keyword evidence="7" id="KW-1185">Reference proteome</keyword>
<dbReference type="GO" id="GO:0032131">
    <property type="term" value="F:alkylated DNA binding"/>
    <property type="evidence" value="ECO:0007669"/>
    <property type="project" value="TreeGrafter"/>
</dbReference>
<name>A0A919JC05_9ACTN</name>
<accession>A0A919JC05</accession>
<evidence type="ECO:0000313" key="6">
    <source>
        <dbReference type="EMBL" id="GIE46817.1"/>
    </source>
</evidence>
<dbReference type="PANTHER" id="PTHR43003:SF5">
    <property type="entry name" value="DNA-3-METHYLADENINE GLYCOSYLASE"/>
    <property type="match status" value="1"/>
</dbReference>
<dbReference type="Gene3D" id="1.10.340.30">
    <property type="entry name" value="Hypothetical protein, domain 2"/>
    <property type="match status" value="1"/>
</dbReference>
<dbReference type="GO" id="GO:0005737">
    <property type="term" value="C:cytoplasm"/>
    <property type="evidence" value="ECO:0007669"/>
    <property type="project" value="TreeGrafter"/>
</dbReference>
<dbReference type="SMART" id="SM00478">
    <property type="entry name" value="ENDO3c"/>
    <property type="match status" value="1"/>
</dbReference>
<organism evidence="6 7">
    <name type="scientific">Actinoplanes nipponensis</name>
    <dbReference type="NCBI Taxonomy" id="135950"/>
    <lineage>
        <taxon>Bacteria</taxon>
        <taxon>Bacillati</taxon>
        <taxon>Actinomycetota</taxon>
        <taxon>Actinomycetes</taxon>
        <taxon>Micromonosporales</taxon>
        <taxon>Micromonosporaceae</taxon>
        <taxon>Actinoplanes</taxon>
    </lineage>
</organism>
<dbReference type="PANTHER" id="PTHR43003">
    <property type="entry name" value="DNA-3-METHYLADENINE GLYCOSYLASE"/>
    <property type="match status" value="1"/>
</dbReference>
<evidence type="ECO:0000256" key="2">
    <source>
        <dbReference type="ARBA" id="ARBA00012000"/>
    </source>
</evidence>
<evidence type="ECO:0000259" key="5">
    <source>
        <dbReference type="SMART" id="SM00478"/>
    </source>
</evidence>
<evidence type="ECO:0000256" key="4">
    <source>
        <dbReference type="ARBA" id="ARBA00023204"/>
    </source>
</evidence>
<dbReference type="Proteomes" id="UP000647172">
    <property type="component" value="Unassembled WGS sequence"/>
</dbReference>
<dbReference type="InterPro" id="IPR011257">
    <property type="entry name" value="DNA_glycosylase"/>
</dbReference>
<protein>
    <recommendedName>
        <fullName evidence="2">DNA-3-methyladenine glycosylase II</fullName>
        <ecNumber evidence="2">3.2.2.21</ecNumber>
    </recommendedName>
</protein>
<keyword evidence="3" id="KW-0227">DNA damage</keyword>
<proteinExistence type="predicted"/>
<dbReference type="InterPro" id="IPR051912">
    <property type="entry name" value="Alkylbase_DNA_Glycosylase/TA"/>
</dbReference>
<dbReference type="AlphaFoldDB" id="A0A919JC05"/>
<comment type="catalytic activity">
    <reaction evidence="1">
        <text>Hydrolysis of alkylated DNA, releasing 3-methyladenine, 3-methylguanine, 7-methylguanine and 7-methyladenine.</text>
        <dbReference type="EC" id="3.2.2.21"/>
    </reaction>
</comment>